<gene>
    <name evidence="2" type="ORF">PIB30_065835</name>
</gene>
<keyword evidence="3" id="KW-1185">Reference proteome</keyword>
<proteinExistence type="predicted"/>
<evidence type="ECO:0000313" key="3">
    <source>
        <dbReference type="Proteomes" id="UP001341840"/>
    </source>
</evidence>
<dbReference type="EMBL" id="JASCZI010030870">
    <property type="protein sequence ID" value="MED6125133.1"/>
    <property type="molecule type" value="Genomic_DNA"/>
</dbReference>
<accession>A0ABU6RMY2</accession>
<evidence type="ECO:0000256" key="1">
    <source>
        <dbReference type="SAM" id="Coils"/>
    </source>
</evidence>
<name>A0ABU6RMY2_9FABA</name>
<comment type="caution">
    <text evidence="2">The sequence shown here is derived from an EMBL/GenBank/DDBJ whole genome shotgun (WGS) entry which is preliminary data.</text>
</comment>
<reference evidence="2 3" key="1">
    <citation type="journal article" date="2023" name="Plants (Basel)">
        <title>Bridging the Gap: Combining Genomics and Transcriptomics Approaches to Understand Stylosanthes scabra, an Orphan Legume from the Brazilian Caatinga.</title>
        <authorList>
            <person name="Ferreira-Neto J.R.C."/>
            <person name="da Silva M.D."/>
            <person name="Binneck E."/>
            <person name="de Melo N.F."/>
            <person name="da Silva R.H."/>
            <person name="de Melo A.L.T.M."/>
            <person name="Pandolfi V."/>
            <person name="Bustamante F.O."/>
            <person name="Brasileiro-Vidal A.C."/>
            <person name="Benko-Iseppon A.M."/>
        </authorList>
    </citation>
    <scope>NUCLEOTIDE SEQUENCE [LARGE SCALE GENOMIC DNA]</scope>
    <source>
        <tissue evidence="2">Leaves</tissue>
    </source>
</reference>
<protein>
    <submittedName>
        <fullName evidence="2">Uncharacterized protein</fullName>
    </submittedName>
</protein>
<organism evidence="2 3">
    <name type="scientific">Stylosanthes scabra</name>
    <dbReference type="NCBI Taxonomy" id="79078"/>
    <lineage>
        <taxon>Eukaryota</taxon>
        <taxon>Viridiplantae</taxon>
        <taxon>Streptophyta</taxon>
        <taxon>Embryophyta</taxon>
        <taxon>Tracheophyta</taxon>
        <taxon>Spermatophyta</taxon>
        <taxon>Magnoliopsida</taxon>
        <taxon>eudicotyledons</taxon>
        <taxon>Gunneridae</taxon>
        <taxon>Pentapetalae</taxon>
        <taxon>rosids</taxon>
        <taxon>fabids</taxon>
        <taxon>Fabales</taxon>
        <taxon>Fabaceae</taxon>
        <taxon>Papilionoideae</taxon>
        <taxon>50 kb inversion clade</taxon>
        <taxon>dalbergioids sensu lato</taxon>
        <taxon>Dalbergieae</taxon>
        <taxon>Pterocarpus clade</taxon>
        <taxon>Stylosanthes</taxon>
    </lineage>
</organism>
<feature type="coiled-coil region" evidence="1">
    <location>
        <begin position="25"/>
        <end position="84"/>
    </location>
</feature>
<evidence type="ECO:0000313" key="2">
    <source>
        <dbReference type="EMBL" id="MED6125133.1"/>
    </source>
</evidence>
<keyword evidence="1" id="KW-0175">Coiled coil</keyword>
<dbReference type="Proteomes" id="UP001341840">
    <property type="component" value="Unassembled WGS sequence"/>
</dbReference>
<sequence>MVEISHNNEGGDDNSEIQITPEKSVISKNQTIQELEKALRDLLERQTREAAIAIKAMKRAEEMAIRQQAVLKEAKKEKERAARALKIATNPYS</sequence>